<name>A0ABX6TNI7_9SPHI</name>
<dbReference type="SUPFAM" id="SSF54427">
    <property type="entry name" value="NTF2-like"/>
    <property type="match status" value="1"/>
</dbReference>
<dbReference type="InterPro" id="IPR009959">
    <property type="entry name" value="Cyclase_SnoaL-like"/>
</dbReference>
<reference evidence="1 2" key="1">
    <citation type="submission" date="2020-09" db="EMBL/GenBank/DDBJ databases">
        <title>Pedobacter sp. SW-16 isolated from soil near Yeocheon.</title>
        <authorList>
            <person name="Im H.S."/>
            <person name="Joung Y."/>
            <person name="Lee S.-S."/>
        </authorList>
    </citation>
    <scope>NUCLEOTIDE SEQUENCE [LARGE SCALE GENOMIC DNA]</scope>
    <source>
        <strain evidence="1 2">SW-16</strain>
    </source>
</reference>
<gene>
    <name evidence="1" type="ORF">H9N25_05715</name>
</gene>
<dbReference type="RefSeq" id="WP_190328242.1">
    <property type="nucleotide sequence ID" value="NZ_CP061171.1"/>
</dbReference>
<evidence type="ECO:0000313" key="1">
    <source>
        <dbReference type="EMBL" id="QNR85940.1"/>
    </source>
</evidence>
<accession>A0ABX6TNI7</accession>
<dbReference type="PANTHER" id="PTHR38436">
    <property type="entry name" value="POLYKETIDE CYCLASE SNOAL-LIKE DOMAIN"/>
    <property type="match status" value="1"/>
</dbReference>
<keyword evidence="2" id="KW-1185">Reference proteome</keyword>
<dbReference type="Proteomes" id="UP000516439">
    <property type="component" value="Chromosome"/>
</dbReference>
<sequence>MKTNNITEKNKAIILKLYKDVLVDWNMPMVDELVAENFISHDWPKGTPAGPQSFKAFYSKIKVTLPDASYHTEDIIAENDKVAVRWRLQGTQEGDFEGIAATGKPITLNGIAIYRIADDKVQERWVFTDLQLLLQQVDSAEL</sequence>
<dbReference type="EMBL" id="CP061171">
    <property type="protein sequence ID" value="QNR85940.1"/>
    <property type="molecule type" value="Genomic_DNA"/>
</dbReference>
<dbReference type="Gene3D" id="3.10.450.50">
    <property type="match status" value="1"/>
</dbReference>
<dbReference type="InterPro" id="IPR032710">
    <property type="entry name" value="NTF2-like_dom_sf"/>
</dbReference>
<protein>
    <submittedName>
        <fullName evidence="1">Ester cyclase</fullName>
    </submittedName>
</protein>
<dbReference type="Pfam" id="PF07366">
    <property type="entry name" value="SnoaL"/>
    <property type="match status" value="1"/>
</dbReference>
<organism evidence="1 2">
    <name type="scientific">Pedobacter riviphilus</name>
    <dbReference type="NCBI Taxonomy" id="2766984"/>
    <lineage>
        <taxon>Bacteria</taxon>
        <taxon>Pseudomonadati</taxon>
        <taxon>Bacteroidota</taxon>
        <taxon>Sphingobacteriia</taxon>
        <taxon>Sphingobacteriales</taxon>
        <taxon>Sphingobacteriaceae</taxon>
        <taxon>Pedobacter</taxon>
    </lineage>
</organism>
<proteinExistence type="predicted"/>
<dbReference type="PANTHER" id="PTHR38436:SF1">
    <property type="entry name" value="ESTER CYCLASE"/>
    <property type="match status" value="1"/>
</dbReference>
<evidence type="ECO:0000313" key="2">
    <source>
        <dbReference type="Proteomes" id="UP000516439"/>
    </source>
</evidence>